<dbReference type="SUPFAM" id="SSF52047">
    <property type="entry name" value="RNI-like"/>
    <property type="match status" value="1"/>
</dbReference>
<keyword evidence="1" id="KW-0433">Leucine-rich repeat</keyword>
<dbReference type="InterPro" id="IPR001611">
    <property type="entry name" value="Leu-rich_rpt"/>
</dbReference>
<dbReference type="PANTHER" id="PTHR47186:SF3">
    <property type="entry name" value="OS09G0267800 PROTEIN"/>
    <property type="match status" value="1"/>
</dbReference>
<evidence type="ECO:0000313" key="5">
    <source>
        <dbReference type="EMBL" id="JAD63116.1"/>
    </source>
</evidence>
<reference evidence="5" key="1">
    <citation type="submission" date="2014-09" db="EMBL/GenBank/DDBJ databases">
        <authorList>
            <person name="Magalhaes I.L.F."/>
            <person name="Oliveira U."/>
            <person name="Santos F.R."/>
            <person name="Vidigal T.H.D.A."/>
            <person name="Brescovit A.D."/>
            <person name="Santos A.J."/>
        </authorList>
    </citation>
    <scope>NUCLEOTIDE SEQUENCE</scope>
    <source>
        <tissue evidence="5">Shoot tissue taken approximately 20 cm above the soil surface</tissue>
    </source>
</reference>
<reference evidence="5" key="2">
    <citation type="journal article" date="2015" name="Data Brief">
        <title>Shoot transcriptome of the giant reed, Arundo donax.</title>
        <authorList>
            <person name="Barrero R.A."/>
            <person name="Guerrero F.D."/>
            <person name="Moolhuijzen P."/>
            <person name="Goolsby J.A."/>
            <person name="Tidwell J."/>
            <person name="Bellgard S.E."/>
            <person name="Bellgard M.I."/>
        </authorList>
    </citation>
    <scope>NUCLEOTIDE SEQUENCE</scope>
    <source>
        <tissue evidence="5">Shoot tissue taken approximately 20 cm above the soil surface</tissue>
    </source>
</reference>
<dbReference type="InterPro" id="IPR056789">
    <property type="entry name" value="LRR_R13L1-DRL21"/>
</dbReference>
<protein>
    <submittedName>
        <fullName evidence="5">Uncharacterized protein</fullName>
    </submittedName>
</protein>
<dbReference type="Pfam" id="PF25019">
    <property type="entry name" value="LRR_R13L1-DRL21"/>
    <property type="match status" value="1"/>
</dbReference>
<accession>A0A0A9BIG0</accession>
<proteinExistence type="predicted"/>
<evidence type="ECO:0000259" key="3">
    <source>
        <dbReference type="Pfam" id="PF23598"/>
    </source>
</evidence>
<dbReference type="InterPro" id="IPR055414">
    <property type="entry name" value="LRR_R13L4/SHOC2-like"/>
</dbReference>
<name>A0A0A9BIG0_ARUDO</name>
<dbReference type="Gene3D" id="3.80.10.10">
    <property type="entry name" value="Ribonuclease Inhibitor"/>
    <property type="match status" value="3"/>
</dbReference>
<dbReference type="Pfam" id="PF00560">
    <property type="entry name" value="LRR_1"/>
    <property type="match status" value="1"/>
</dbReference>
<feature type="domain" description="R13L1/DRL21-like LRR repeat region" evidence="4">
    <location>
        <begin position="277"/>
        <end position="400"/>
    </location>
</feature>
<dbReference type="SMART" id="SM00369">
    <property type="entry name" value="LRR_TYP"/>
    <property type="match status" value="4"/>
</dbReference>
<dbReference type="InterPro" id="IPR032675">
    <property type="entry name" value="LRR_dom_sf"/>
</dbReference>
<dbReference type="PANTHER" id="PTHR47186">
    <property type="entry name" value="LEUCINE-RICH REPEAT-CONTAINING PROTEIN 57"/>
    <property type="match status" value="1"/>
</dbReference>
<keyword evidence="2" id="KW-0677">Repeat</keyword>
<dbReference type="Pfam" id="PF23598">
    <property type="entry name" value="LRR_14"/>
    <property type="match status" value="1"/>
</dbReference>
<dbReference type="InterPro" id="IPR003591">
    <property type="entry name" value="Leu-rich_rpt_typical-subtyp"/>
</dbReference>
<evidence type="ECO:0000256" key="2">
    <source>
        <dbReference type="ARBA" id="ARBA00022737"/>
    </source>
</evidence>
<dbReference type="AlphaFoldDB" id="A0A0A9BIG0"/>
<dbReference type="PROSITE" id="PS51450">
    <property type="entry name" value="LRR"/>
    <property type="match status" value="1"/>
</dbReference>
<feature type="domain" description="Disease resistance R13L4/SHOC-2-like LRR" evidence="3">
    <location>
        <begin position="62"/>
        <end position="203"/>
    </location>
</feature>
<organism evidence="5">
    <name type="scientific">Arundo donax</name>
    <name type="common">Giant reed</name>
    <name type="synonym">Donax arundinaceus</name>
    <dbReference type="NCBI Taxonomy" id="35708"/>
    <lineage>
        <taxon>Eukaryota</taxon>
        <taxon>Viridiplantae</taxon>
        <taxon>Streptophyta</taxon>
        <taxon>Embryophyta</taxon>
        <taxon>Tracheophyta</taxon>
        <taxon>Spermatophyta</taxon>
        <taxon>Magnoliopsida</taxon>
        <taxon>Liliopsida</taxon>
        <taxon>Poales</taxon>
        <taxon>Poaceae</taxon>
        <taxon>PACMAD clade</taxon>
        <taxon>Arundinoideae</taxon>
        <taxon>Arundineae</taxon>
        <taxon>Arundo</taxon>
    </lineage>
</organism>
<evidence type="ECO:0000259" key="4">
    <source>
        <dbReference type="Pfam" id="PF25019"/>
    </source>
</evidence>
<dbReference type="EMBL" id="GBRH01234779">
    <property type="protein sequence ID" value="JAD63116.1"/>
    <property type="molecule type" value="Transcribed_RNA"/>
</dbReference>
<evidence type="ECO:0000256" key="1">
    <source>
        <dbReference type="ARBA" id="ARBA00022614"/>
    </source>
</evidence>
<sequence length="734" mass="82540">MVMRFLDCQRIQLSGVAFSSARSLRVLDLSECYIKMLPDSISQLKQLGYLNAPRINHRIIPNCITKLSKLIYLNLSGSSISALPESIGELECLMHLDISNCICIREVPASFGNLKKLVHLDLSYCKMLAVDPKALGGLTNIQYLNLSHPGRSLPIGGMLEIIGNLIELRYLGLSSAIRNAGSAEAFNFIHRICTLSNLEHLDLSRNNSITRLPESIGRLRKLHTLDLVGCIILERLPKCTVQMDSTVNLNAICFVTHADDGESSSNIGLLRHANPEYLHITGLENVKSMEEVKSIEVTKEKRTSFLTVKTRINYLKFEWTRDASRSVDAQEVLEGLVPPSTLHEFSIEGYNSVIFPYWVMDIKQYLPNLVKVSLVGLRKCNSLPPLGQLPNLVELFLAEMDSITTIGHSFCSGATAFPELKKLFLGRMENLQVWITIYSCGKYGKLGSVNEVMFPSLVKLSICDCPKLRMVPCPPRAKEWEIEGSDNVLSSCGDGGQTSASFAPALTDAIVTVKSSKMPLHQWRLLHYLPVITDLSIIRCTGLTYSSPELVHVLSFVRSLHLELSDKLQLPKWLGELKYLRELKISTDCTGLQAPPESLKDLIALRSLRLYDCEILTTTPKWLGQLISLQRLHIWNCTELNDLHGSMRHLWSLQELHLYRCENIVALPEWLGDLASLKELEIRSCRSIKSLPESIPKLAKLENLSIHYCPELAAWCKLEENKKKIAHIKHRRIS</sequence>
<dbReference type="SUPFAM" id="SSF52058">
    <property type="entry name" value="L domain-like"/>
    <property type="match status" value="1"/>
</dbReference>